<dbReference type="RefSeq" id="WP_035282725.1">
    <property type="nucleotide sequence ID" value="NZ_AYXG01000101.1"/>
</dbReference>
<proteinExistence type="predicted"/>
<sequence>MATKFSQTQIDTAAGKHQDFINTLEDTHLRALRTEIANTLASSGSKVTTALDQVCEEWITQMKQGVITNMNGMIKAIRSAAADQTEMDLTSARDITNLSMSSSSFLGG</sequence>
<protein>
    <recommendedName>
        <fullName evidence="3">WXG100 family type VII secretion target</fullName>
    </recommendedName>
</protein>
<dbReference type="Proteomes" id="UP000019277">
    <property type="component" value="Unassembled WGS sequence"/>
</dbReference>
<name>W7J729_9PSEU</name>
<dbReference type="EMBL" id="AYXG01000101">
    <property type="protein sequence ID" value="EWC61854.1"/>
    <property type="molecule type" value="Genomic_DNA"/>
</dbReference>
<evidence type="ECO:0008006" key="3">
    <source>
        <dbReference type="Google" id="ProtNLM"/>
    </source>
</evidence>
<reference evidence="1 2" key="1">
    <citation type="journal article" date="2014" name="Genome Announc.">
        <title>Draft Genome Sequence of the Antitrypanosomally Active Sponge-Associated Bacterium Actinokineospora sp. Strain EG49.</title>
        <authorList>
            <person name="Harjes J."/>
            <person name="Ryu T."/>
            <person name="Abdelmohsen U.R."/>
            <person name="Moitinho-Silva L."/>
            <person name="Horn H."/>
            <person name="Ravasi T."/>
            <person name="Hentschel U."/>
        </authorList>
    </citation>
    <scope>NUCLEOTIDE SEQUENCE [LARGE SCALE GENOMIC DNA]</scope>
    <source>
        <strain evidence="1 2">EG49</strain>
    </source>
</reference>
<evidence type="ECO:0000313" key="1">
    <source>
        <dbReference type="EMBL" id="EWC61854.1"/>
    </source>
</evidence>
<organism evidence="1 2">
    <name type="scientific">Actinokineospora spheciospongiae</name>
    <dbReference type="NCBI Taxonomy" id="909613"/>
    <lineage>
        <taxon>Bacteria</taxon>
        <taxon>Bacillati</taxon>
        <taxon>Actinomycetota</taxon>
        <taxon>Actinomycetes</taxon>
        <taxon>Pseudonocardiales</taxon>
        <taxon>Pseudonocardiaceae</taxon>
        <taxon>Actinokineospora</taxon>
    </lineage>
</organism>
<accession>W7J729</accession>
<gene>
    <name evidence="1" type="ORF">UO65_2913</name>
</gene>
<keyword evidence="2" id="KW-1185">Reference proteome</keyword>
<dbReference type="STRING" id="909613.UO65_2913"/>
<comment type="caution">
    <text evidence="1">The sequence shown here is derived from an EMBL/GenBank/DDBJ whole genome shotgun (WGS) entry which is preliminary data.</text>
</comment>
<evidence type="ECO:0000313" key="2">
    <source>
        <dbReference type="Proteomes" id="UP000019277"/>
    </source>
</evidence>
<dbReference type="AlphaFoldDB" id="W7J729"/>